<dbReference type="Gene3D" id="3.40.1190.20">
    <property type="match status" value="1"/>
</dbReference>
<dbReference type="Pfam" id="PF00294">
    <property type="entry name" value="PfkB"/>
    <property type="match status" value="1"/>
</dbReference>
<evidence type="ECO:0000313" key="9">
    <source>
        <dbReference type="Proteomes" id="UP000780875"/>
    </source>
</evidence>
<protein>
    <submittedName>
        <fullName evidence="8">PfkB family carbohydrate kinase</fullName>
    </submittedName>
</protein>
<evidence type="ECO:0000259" key="7">
    <source>
        <dbReference type="Pfam" id="PF00294"/>
    </source>
</evidence>
<dbReference type="Proteomes" id="UP000780875">
    <property type="component" value="Unassembled WGS sequence"/>
</dbReference>
<dbReference type="InterPro" id="IPR029056">
    <property type="entry name" value="Ribokinase-like"/>
</dbReference>
<evidence type="ECO:0000313" key="8">
    <source>
        <dbReference type="EMBL" id="MBZ5738723.1"/>
    </source>
</evidence>
<proteinExistence type="inferred from homology"/>
<evidence type="ECO:0000256" key="6">
    <source>
        <dbReference type="PIRNR" id="PIRNR000535"/>
    </source>
</evidence>
<keyword evidence="4 8" id="KW-0418">Kinase</keyword>
<dbReference type="InterPro" id="IPR017583">
    <property type="entry name" value="Tagatose/fructose_Pkinase"/>
</dbReference>
<comment type="similarity">
    <text evidence="1">Belongs to the carbohydrate kinase PfkB family.</text>
</comment>
<dbReference type="InterPro" id="IPR011611">
    <property type="entry name" value="PfkB_dom"/>
</dbReference>
<keyword evidence="5" id="KW-0067">ATP-binding</keyword>
<evidence type="ECO:0000256" key="2">
    <source>
        <dbReference type="ARBA" id="ARBA00022679"/>
    </source>
</evidence>
<gene>
    <name evidence="8" type="ORF">K8U61_11165</name>
</gene>
<dbReference type="PANTHER" id="PTHR46566:SF5">
    <property type="entry name" value="1-PHOSPHOFRUCTOKINASE"/>
    <property type="match status" value="1"/>
</dbReference>
<organism evidence="8 9">
    <name type="scientific">Nocardioides mangrovi</name>
    <dbReference type="NCBI Taxonomy" id="2874580"/>
    <lineage>
        <taxon>Bacteria</taxon>
        <taxon>Bacillati</taxon>
        <taxon>Actinomycetota</taxon>
        <taxon>Actinomycetes</taxon>
        <taxon>Propionibacteriales</taxon>
        <taxon>Nocardioidaceae</taxon>
        <taxon>Nocardioides</taxon>
    </lineage>
</organism>
<evidence type="ECO:0000256" key="3">
    <source>
        <dbReference type="ARBA" id="ARBA00022741"/>
    </source>
</evidence>
<keyword evidence="2 6" id="KW-0808">Transferase</keyword>
<name>A0ABS7UCK3_9ACTN</name>
<comment type="caution">
    <text evidence="8">The sequence shown here is derived from an EMBL/GenBank/DDBJ whole genome shotgun (WGS) entry which is preliminary data.</text>
</comment>
<feature type="domain" description="Carbohydrate kinase PfkB" evidence="7">
    <location>
        <begin position="4"/>
        <end position="287"/>
    </location>
</feature>
<dbReference type="PANTHER" id="PTHR46566">
    <property type="entry name" value="1-PHOSPHOFRUCTOKINASE-RELATED"/>
    <property type="match status" value="1"/>
</dbReference>
<evidence type="ECO:0000256" key="1">
    <source>
        <dbReference type="ARBA" id="ARBA00010688"/>
    </source>
</evidence>
<evidence type="ECO:0000256" key="4">
    <source>
        <dbReference type="ARBA" id="ARBA00022777"/>
    </source>
</evidence>
<keyword evidence="9" id="KW-1185">Reference proteome</keyword>
<dbReference type="RefSeq" id="WP_224123097.1">
    <property type="nucleotide sequence ID" value="NZ_JAIQZJ010000006.1"/>
</dbReference>
<dbReference type="SUPFAM" id="SSF53613">
    <property type="entry name" value="Ribokinase-like"/>
    <property type="match status" value="1"/>
</dbReference>
<evidence type="ECO:0000256" key="5">
    <source>
        <dbReference type="ARBA" id="ARBA00022840"/>
    </source>
</evidence>
<reference evidence="8 9" key="1">
    <citation type="submission" date="2021-09" db="EMBL/GenBank/DDBJ databases">
        <title>Whole genome sequence of Nocardioides sp. GBK3QG-3.</title>
        <authorList>
            <person name="Tuo L."/>
        </authorList>
    </citation>
    <scope>NUCLEOTIDE SEQUENCE [LARGE SCALE GENOMIC DNA]</scope>
    <source>
        <strain evidence="8 9">GBK3QG-3</strain>
    </source>
</reference>
<accession>A0ABS7UCK3</accession>
<dbReference type="GO" id="GO:0016301">
    <property type="term" value="F:kinase activity"/>
    <property type="evidence" value="ECO:0007669"/>
    <property type="project" value="UniProtKB-KW"/>
</dbReference>
<dbReference type="PIRSF" id="PIRSF000535">
    <property type="entry name" value="1PFK/6PFK/LacC"/>
    <property type="match status" value="1"/>
</dbReference>
<dbReference type="EMBL" id="JAIQZJ010000006">
    <property type="protein sequence ID" value="MBZ5738723.1"/>
    <property type="molecule type" value="Genomic_DNA"/>
</dbReference>
<sequence length="294" mass="29289">MIRCVGLSPAVDLTYETSAPLRAGAITRPTAVHRRAGGKAANVARVVAALGGESVLAGIVAGQPGRWLGELARAEGLRTDLVESEHGETRLCTTVLGDPAPTELYEPSGPVDTAAWAELVAHEAAADATWTVVSGSAPPGIGHHDLAVLLAAAARQRPVALDAHGPAVATALASGVPVDLLKVNRHEAAGLLRRPDDTAPEDLATGLASYAGSPVVVVTCGPDGAVAVDRDGVRRVAAGPHGRHPTGSGDAFLGALVLDLAAGHDLDTALVAAAAAGSANAQAPTAGDVSALSL</sequence>
<keyword evidence="3" id="KW-0547">Nucleotide-binding</keyword>